<dbReference type="CDD" id="cd05154">
    <property type="entry name" value="ACAD10_11_N-like"/>
    <property type="match status" value="1"/>
</dbReference>
<dbReference type="Gene3D" id="3.30.200.20">
    <property type="entry name" value="Phosphorylase Kinase, domain 1"/>
    <property type="match status" value="1"/>
</dbReference>
<protein>
    <submittedName>
        <fullName evidence="2">Phosphotransferase family protein</fullName>
    </submittedName>
</protein>
<dbReference type="InterPro" id="IPR051678">
    <property type="entry name" value="AGP_Transferase"/>
</dbReference>
<keyword evidence="3" id="KW-1185">Reference proteome</keyword>
<proteinExistence type="predicted"/>
<dbReference type="GO" id="GO:0016740">
    <property type="term" value="F:transferase activity"/>
    <property type="evidence" value="ECO:0007669"/>
    <property type="project" value="UniProtKB-KW"/>
</dbReference>
<feature type="domain" description="Aminoglycoside phosphotransferase" evidence="1">
    <location>
        <begin position="171"/>
        <end position="420"/>
    </location>
</feature>
<dbReference type="AlphaFoldDB" id="A0A7X6M014"/>
<dbReference type="InterPro" id="IPR011009">
    <property type="entry name" value="Kinase-like_dom_sf"/>
</dbReference>
<sequence>MLAQAETVDATATVTGVHRALVLELESAHSDQAQQSHVLEVADALFHRAVLTDLLPARRARARDELAELMSAVAPWAELDPHHDPYRTVADTAEPLAAGDLVPHELTARVLHLLARTDLPELGTAGPAERLKTEATVMNWLGRQTSSGLSVAQVEKYLRAKTGEPISVESVAELSGGFSKTTTAVSLRRPGREPERIVLRQITPGRDSHTLAGEYEVLRFVWERGVTVAEPLWIEPQSNALGGPFFASRRAEGGNLGDVFGPDEGTGPEAAGELARALARLHTVELDNMPDTPVAPMSTHGEILAAIDEQERLVAAADPAGGLVVHPLQNLLFAWLRTHAPSGVPRPVLLHGDPGFHNILVRDGALTALLDWERARVGDAAQDLAYVRPHVTRVQPWEDFLRVYREAGGEAPDDDRLRFYSVWHDAWRFVGAYRGLGRLVSQPRTLLDGVLGLLHAPRFLLSGLENAFEVQL</sequence>
<gene>
    <name evidence="2" type="ORF">HGA07_19195</name>
</gene>
<dbReference type="Pfam" id="PF01636">
    <property type="entry name" value="APH"/>
    <property type="match status" value="1"/>
</dbReference>
<evidence type="ECO:0000259" key="1">
    <source>
        <dbReference type="Pfam" id="PF01636"/>
    </source>
</evidence>
<dbReference type="SUPFAM" id="SSF56112">
    <property type="entry name" value="Protein kinase-like (PK-like)"/>
    <property type="match status" value="1"/>
</dbReference>
<evidence type="ECO:0000313" key="3">
    <source>
        <dbReference type="Proteomes" id="UP000523447"/>
    </source>
</evidence>
<name>A0A7X6M014_9NOCA</name>
<dbReference type="Proteomes" id="UP000523447">
    <property type="component" value="Unassembled WGS sequence"/>
</dbReference>
<dbReference type="Gene3D" id="3.90.1200.10">
    <property type="match status" value="1"/>
</dbReference>
<dbReference type="RefSeq" id="WP_040724196.1">
    <property type="nucleotide sequence ID" value="NZ_CAWPHS010000014.1"/>
</dbReference>
<dbReference type="InterPro" id="IPR002575">
    <property type="entry name" value="Aminoglycoside_PTrfase"/>
</dbReference>
<dbReference type="InterPro" id="IPR041726">
    <property type="entry name" value="ACAD10_11_N"/>
</dbReference>
<organism evidence="2 3">
    <name type="scientific">Nocardia veterana</name>
    <dbReference type="NCBI Taxonomy" id="132249"/>
    <lineage>
        <taxon>Bacteria</taxon>
        <taxon>Bacillati</taxon>
        <taxon>Actinomycetota</taxon>
        <taxon>Actinomycetes</taxon>
        <taxon>Mycobacteriales</taxon>
        <taxon>Nocardiaceae</taxon>
        <taxon>Nocardia</taxon>
    </lineage>
</organism>
<evidence type="ECO:0000313" key="2">
    <source>
        <dbReference type="EMBL" id="NKY87748.1"/>
    </source>
</evidence>
<comment type="caution">
    <text evidence="2">The sequence shown here is derived from an EMBL/GenBank/DDBJ whole genome shotgun (WGS) entry which is preliminary data.</text>
</comment>
<reference evidence="2 3" key="1">
    <citation type="submission" date="2020-04" db="EMBL/GenBank/DDBJ databases">
        <title>MicrobeNet Type strains.</title>
        <authorList>
            <person name="Nicholson A.C."/>
        </authorList>
    </citation>
    <scope>NUCLEOTIDE SEQUENCE [LARGE SCALE GENOMIC DNA]</scope>
    <source>
        <strain evidence="2 3">DSM 44445</strain>
    </source>
</reference>
<accession>A0A7X6M014</accession>
<dbReference type="EMBL" id="JAAXPE010000021">
    <property type="protein sequence ID" value="NKY87748.1"/>
    <property type="molecule type" value="Genomic_DNA"/>
</dbReference>
<keyword evidence="2" id="KW-0808">Transferase</keyword>
<dbReference type="PANTHER" id="PTHR21310">
    <property type="entry name" value="AMINOGLYCOSIDE PHOSPHOTRANSFERASE-RELATED-RELATED"/>
    <property type="match status" value="1"/>
</dbReference>